<comment type="caution">
    <text evidence="12">The sequence shown here is derived from an EMBL/GenBank/DDBJ whole genome shotgun (WGS) entry which is preliminary data.</text>
</comment>
<accession>A0AAD9P975</accession>
<dbReference type="PANTHER" id="PTHR24082">
    <property type="entry name" value="NUCLEAR HORMONE RECEPTOR"/>
    <property type="match status" value="1"/>
</dbReference>
<feature type="region of interest" description="Disordered" evidence="9">
    <location>
        <begin position="26"/>
        <end position="52"/>
    </location>
</feature>
<evidence type="ECO:0000256" key="5">
    <source>
        <dbReference type="ARBA" id="ARBA00023125"/>
    </source>
</evidence>
<keyword evidence="2" id="KW-0863">Zinc-finger</keyword>
<evidence type="ECO:0000256" key="2">
    <source>
        <dbReference type="ARBA" id="ARBA00022771"/>
    </source>
</evidence>
<dbReference type="InterPro" id="IPR050234">
    <property type="entry name" value="Nuclear_hormone_rcpt_NR1"/>
</dbReference>
<feature type="region of interest" description="Disordered" evidence="9">
    <location>
        <begin position="771"/>
        <end position="797"/>
    </location>
</feature>
<dbReference type="PROSITE" id="PS51843">
    <property type="entry name" value="NR_LBD"/>
    <property type="match status" value="1"/>
</dbReference>
<feature type="region of interest" description="Disordered" evidence="9">
    <location>
        <begin position="282"/>
        <end position="301"/>
    </location>
</feature>
<feature type="domain" description="NR LBD" evidence="11">
    <location>
        <begin position="823"/>
        <end position="1056"/>
    </location>
</feature>
<dbReference type="Gene3D" id="3.30.50.10">
    <property type="entry name" value="Erythroid Transcription Factor GATA-1, subunit A"/>
    <property type="match status" value="2"/>
</dbReference>
<proteinExistence type="predicted"/>
<dbReference type="PROSITE" id="PS51030">
    <property type="entry name" value="NUCLEAR_REC_DBD_2"/>
    <property type="match status" value="2"/>
</dbReference>
<dbReference type="EMBL" id="JAODUO010000080">
    <property type="protein sequence ID" value="KAK2190438.1"/>
    <property type="molecule type" value="Genomic_DNA"/>
</dbReference>
<dbReference type="Pfam" id="PF00104">
    <property type="entry name" value="Hormone_recep"/>
    <property type="match status" value="1"/>
</dbReference>
<dbReference type="PRINTS" id="PR00398">
    <property type="entry name" value="STRDHORMONER"/>
</dbReference>
<dbReference type="PROSITE" id="PS00031">
    <property type="entry name" value="NUCLEAR_REC_DBD_1"/>
    <property type="match status" value="1"/>
</dbReference>
<dbReference type="AlphaFoldDB" id="A0AAD9P975"/>
<dbReference type="InterPro" id="IPR001723">
    <property type="entry name" value="Nuclear_hrmn_rcpt"/>
</dbReference>
<evidence type="ECO:0000256" key="9">
    <source>
        <dbReference type="SAM" id="MobiDB-lite"/>
    </source>
</evidence>
<dbReference type="SMART" id="SM00399">
    <property type="entry name" value="ZnF_C4"/>
    <property type="match status" value="2"/>
</dbReference>
<feature type="compositionally biased region" description="Pro residues" evidence="9">
    <location>
        <begin position="771"/>
        <end position="781"/>
    </location>
</feature>
<dbReference type="PANTHER" id="PTHR24082:SF473">
    <property type="entry name" value="ECDYSONE-INDUCED PROTEIN 75B, ISOFORM B"/>
    <property type="match status" value="1"/>
</dbReference>
<dbReference type="SUPFAM" id="SSF48508">
    <property type="entry name" value="Nuclear receptor ligand-binding domain"/>
    <property type="match status" value="1"/>
</dbReference>
<keyword evidence="1" id="KW-0479">Metal-binding</keyword>
<gene>
    <name evidence="12" type="ORF">NP493_80g05041</name>
</gene>
<keyword evidence="13" id="KW-1185">Reference proteome</keyword>
<dbReference type="InterPro" id="IPR000536">
    <property type="entry name" value="Nucl_hrmn_rcpt_lig-bd"/>
</dbReference>
<evidence type="ECO:0000313" key="13">
    <source>
        <dbReference type="Proteomes" id="UP001209878"/>
    </source>
</evidence>
<dbReference type="SUPFAM" id="SSF57716">
    <property type="entry name" value="Glucocorticoid receptor-like (DNA-binding domain)"/>
    <property type="match status" value="2"/>
</dbReference>
<dbReference type="Gene3D" id="1.10.565.10">
    <property type="entry name" value="Retinoid X Receptor"/>
    <property type="match status" value="1"/>
</dbReference>
<dbReference type="InterPro" id="IPR013088">
    <property type="entry name" value="Znf_NHR/GATA"/>
</dbReference>
<protein>
    <submittedName>
        <fullName evidence="12">Uncharacterized protein</fullName>
    </submittedName>
</protein>
<feature type="domain" description="Nuclear receptor" evidence="10">
    <location>
        <begin position="467"/>
        <end position="544"/>
    </location>
</feature>
<feature type="domain" description="Nuclear receptor" evidence="10">
    <location>
        <begin position="380"/>
        <end position="457"/>
    </location>
</feature>
<feature type="compositionally biased region" description="Polar residues" evidence="9">
    <location>
        <begin position="31"/>
        <end position="52"/>
    </location>
</feature>
<evidence type="ECO:0000259" key="10">
    <source>
        <dbReference type="PROSITE" id="PS51030"/>
    </source>
</evidence>
<keyword evidence="3" id="KW-0862">Zinc</keyword>
<dbReference type="GO" id="GO:0008270">
    <property type="term" value="F:zinc ion binding"/>
    <property type="evidence" value="ECO:0007669"/>
    <property type="project" value="UniProtKB-KW"/>
</dbReference>
<dbReference type="GO" id="GO:0000978">
    <property type="term" value="F:RNA polymerase II cis-regulatory region sequence-specific DNA binding"/>
    <property type="evidence" value="ECO:0007669"/>
    <property type="project" value="TreeGrafter"/>
</dbReference>
<organism evidence="12 13">
    <name type="scientific">Ridgeia piscesae</name>
    <name type="common">Tubeworm</name>
    <dbReference type="NCBI Taxonomy" id="27915"/>
    <lineage>
        <taxon>Eukaryota</taxon>
        <taxon>Metazoa</taxon>
        <taxon>Spiralia</taxon>
        <taxon>Lophotrochozoa</taxon>
        <taxon>Annelida</taxon>
        <taxon>Polychaeta</taxon>
        <taxon>Sedentaria</taxon>
        <taxon>Canalipalpata</taxon>
        <taxon>Sabellida</taxon>
        <taxon>Siboglinidae</taxon>
        <taxon>Ridgeia</taxon>
    </lineage>
</organism>
<evidence type="ECO:0000256" key="7">
    <source>
        <dbReference type="ARBA" id="ARBA00023170"/>
    </source>
</evidence>
<evidence type="ECO:0000256" key="3">
    <source>
        <dbReference type="ARBA" id="ARBA00022833"/>
    </source>
</evidence>
<evidence type="ECO:0000256" key="8">
    <source>
        <dbReference type="ARBA" id="ARBA00023242"/>
    </source>
</evidence>
<dbReference type="GO" id="GO:0030154">
    <property type="term" value="P:cell differentiation"/>
    <property type="evidence" value="ECO:0007669"/>
    <property type="project" value="TreeGrafter"/>
</dbReference>
<dbReference type="SMART" id="SM00430">
    <property type="entry name" value="HOLI"/>
    <property type="match status" value="1"/>
</dbReference>
<evidence type="ECO:0000256" key="6">
    <source>
        <dbReference type="ARBA" id="ARBA00023163"/>
    </source>
</evidence>
<dbReference type="PRINTS" id="PR00047">
    <property type="entry name" value="STROIDFINGER"/>
</dbReference>
<evidence type="ECO:0000259" key="11">
    <source>
        <dbReference type="PROSITE" id="PS51843"/>
    </source>
</evidence>
<dbReference type="CDD" id="cd06916">
    <property type="entry name" value="NR_DBD_like"/>
    <property type="match status" value="1"/>
</dbReference>
<dbReference type="GO" id="GO:0004879">
    <property type="term" value="F:nuclear receptor activity"/>
    <property type="evidence" value="ECO:0007669"/>
    <property type="project" value="TreeGrafter"/>
</dbReference>
<keyword evidence="6" id="KW-0804">Transcription</keyword>
<evidence type="ECO:0000313" key="12">
    <source>
        <dbReference type="EMBL" id="KAK2190438.1"/>
    </source>
</evidence>
<feature type="compositionally biased region" description="Basic and acidic residues" evidence="9">
    <location>
        <begin position="1126"/>
        <end position="1138"/>
    </location>
</feature>
<keyword evidence="4" id="KW-0805">Transcription regulation</keyword>
<dbReference type="Proteomes" id="UP001209878">
    <property type="component" value="Unassembled WGS sequence"/>
</dbReference>
<feature type="compositionally biased region" description="Polar residues" evidence="9">
    <location>
        <begin position="282"/>
        <end position="295"/>
    </location>
</feature>
<evidence type="ECO:0000256" key="1">
    <source>
        <dbReference type="ARBA" id="ARBA00022723"/>
    </source>
</evidence>
<sequence>MQSLSPSAPGDTLPCRIPKKKFLHEMRLSTDAKSSGSDVSSPTDGLSPQDQLSDCSPLFSARIADNIIGSPDSNFLDKIQDMVSRSSGLEETPAGKTSTAFNFDFVNDVASARPRGANTGWSDKFVDLDFYNRTKDGRENGAHGEFGKDYRQQSELCKLEQFADVCSSQTGTTSKQRNTFPRRGECQPEDLTMSKPCDYTTAPLLPAGPHWPNSGPPYYCDMPPNPPQYISGGGGGGMLNGRELQFDMVSSKACVSPPYSQPPQHVMPQGADFQPYLNMDPTPSRTFAQQSSCSPGTPPGLHYPSSSHTVTSPGGTTWQSMTSQFSPNRQVSSTTPAGGSRQLFGGAICEGKMKPEKDGMTSTITTSGRNKGSGRANEPKFECQVCGDVAAGFHCGAYVCEACKKFYLRCLKHGNSMNYTCPKDQRCVITKETRSHCQFCRLQKCLQLQMYKPGRDDGKQLKVDFKSIPCKVCTAPSSGFHFGAITCEGCKGFFRRMIKEQQHRKFVCNSNGNCPVNASNRTACKRCRYIKCLQVGMTLEGTRLGRQSNSVKRTTLIQYRLPDAAPLSRNGALADGASDEPVIKKEIVDLDGDSNCIPTRTISSSNDELMVLTSTGEVAPSVGEITYLSPQHDSMDDDIIRGICDATDNLMFRGQTDCISSAVISTLNSLLPPSSKQFDNLFSGSSVLPPGGIVPSSDALLQPVGKINSCGIDAVVAVPDAVYTTIGMSGAADVTAGCSAPIYGGATSGVPNIRQPGMPILTKENISSIPRPLPDFAPPLEQPRDMPGGPPTLSKAENANYTDTPSSVQMSPQMLLSPDLINDREKLAEQLVLSYRELGSIMIRSPEQEACTRSEDDLASIWNIAAQSFFHHVKCLLKFIKKVPGFRQLPMGDQIKLVQEAAYPLSLLYHAQYYNLDTGEYHWFNNTNEERDFVLGYFPRFIKLGQHFQHSGYLCQLLQLTEVEYAFLSVIILLEPDTYNLESPGQVSTLREQLLDAFFDYSYDNLGVGSNRPGTLLLRVGELRRACVEHMEIAICSQKDNPEVDFSELWKEMFLNLAGEGFKPRGVCKKRLQMDIAALGQVAGTQSLDALQGIPEAFIGTCQGPDIGPCQGPVMGPGQDPGVAPRVEESLLPRDPNT</sequence>
<keyword evidence="8" id="KW-0539">Nucleus</keyword>
<name>A0AAD9P975_RIDPI</name>
<dbReference type="GO" id="GO:0045944">
    <property type="term" value="P:positive regulation of transcription by RNA polymerase II"/>
    <property type="evidence" value="ECO:0007669"/>
    <property type="project" value="TreeGrafter"/>
</dbReference>
<dbReference type="GO" id="GO:0000122">
    <property type="term" value="P:negative regulation of transcription by RNA polymerase II"/>
    <property type="evidence" value="ECO:0007669"/>
    <property type="project" value="TreeGrafter"/>
</dbReference>
<dbReference type="Pfam" id="PF00105">
    <property type="entry name" value="zf-C4"/>
    <property type="match status" value="2"/>
</dbReference>
<dbReference type="GO" id="GO:0009755">
    <property type="term" value="P:hormone-mediated signaling pathway"/>
    <property type="evidence" value="ECO:0007669"/>
    <property type="project" value="TreeGrafter"/>
</dbReference>
<reference evidence="12" key="1">
    <citation type="journal article" date="2023" name="Mol. Biol. Evol.">
        <title>Third-Generation Sequencing Reveals the Adaptive Role of the Epigenome in Three Deep-Sea Polychaetes.</title>
        <authorList>
            <person name="Perez M."/>
            <person name="Aroh O."/>
            <person name="Sun Y."/>
            <person name="Lan Y."/>
            <person name="Juniper S.K."/>
            <person name="Young C.R."/>
            <person name="Angers B."/>
            <person name="Qian P.Y."/>
        </authorList>
    </citation>
    <scope>NUCLEOTIDE SEQUENCE</scope>
    <source>
        <strain evidence="12">R07B-5</strain>
    </source>
</reference>
<keyword evidence="7" id="KW-0675">Receptor</keyword>
<dbReference type="InterPro" id="IPR035500">
    <property type="entry name" value="NHR-like_dom_sf"/>
</dbReference>
<evidence type="ECO:0000256" key="4">
    <source>
        <dbReference type="ARBA" id="ARBA00023015"/>
    </source>
</evidence>
<keyword evidence="5" id="KW-0238">DNA-binding</keyword>
<dbReference type="InterPro" id="IPR001628">
    <property type="entry name" value="Znf_hrmn_rcpt"/>
</dbReference>
<feature type="region of interest" description="Disordered" evidence="9">
    <location>
        <begin position="1109"/>
        <end position="1138"/>
    </location>
</feature>